<dbReference type="FunFam" id="1.10.238.200:FF:000003">
    <property type="entry name" value="DCN1-like protein 3"/>
    <property type="match status" value="1"/>
</dbReference>
<evidence type="ECO:0000256" key="1">
    <source>
        <dbReference type="ARBA" id="ARBA00022786"/>
    </source>
</evidence>
<dbReference type="EMBL" id="JAZDUA010000585">
    <property type="protein sequence ID" value="KAK7790807.1"/>
    <property type="molecule type" value="Genomic_DNA"/>
</dbReference>
<dbReference type="InterPro" id="IPR014764">
    <property type="entry name" value="DCN-prot"/>
</dbReference>
<dbReference type="PANTHER" id="PTHR12281">
    <property type="entry name" value="RP42 RELATED"/>
    <property type="match status" value="1"/>
</dbReference>
<dbReference type="PROSITE" id="PS51229">
    <property type="entry name" value="DCUN1"/>
    <property type="match status" value="1"/>
</dbReference>
<organism evidence="6 7">
    <name type="scientific">Gryllus longicercus</name>
    <dbReference type="NCBI Taxonomy" id="2509291"/>
    <lineage>
        <taxon>Eukaryota</taxon>
        <taxon>Metazoa</taxon>
        <taxon>Ecdysozoa</taxon>
        <taxon>Arthropoda</taxon>
        <taxon>Hexapoda</taxon>
        <taxon>Insecta</taxon>
        <taxon>Pterygota</taxon>
        <taxon>Neoptera</taxon>
        <taxon>Polyneoptera</taxon>
        <taxon>Orthoptera</taxon>
        <taxon>Ensifera</taxon>
        <taxon>Gryllidea</taxon>
        <taxon>Grylloidea</taxon>
        <taxon>Gryllidae</taxon>
        <taxon>Gryllinae</taxon>
        <taxon>Gryllus</taxon>
    </lineage>
</organism>
<dbReference type="Gene3D" id="1.10.238.200">
    <property type="entry name" value="Cullin, PONY binding domain"/>
    <property type="match status" value="1"/>
</dbReference>
<evidence type="ECO:0000313" key="7">
    <source>
        <dbReference type="Proteomes" id="UP001378592"/>
    </source>
</evidence>
<dbReference type="Gene3D" id="1.10.238.10">
    <property type="entry name" value="EF-hand"/>
    <property type="match status" value="1"/>
</dbReference>
<feature type="compositionally biased region" description="Pro residues" evidence="4">
    <location>
        <begin position="10"/>
        <end position="19"/>
    </location>
</feature>
<accession>A0AAN9YVB9</accession>
<dbReference type="GO" id="GO:0031624">
    <property type="term" value="F:ubiquitin conjugating enzyme binding"/>
    <property type="evidence" value="ECO:0007669"/>
    <property type="project" value="TreeGrafter"/>
</dbReference>
<dbReference type="GO" id="GO:2000436">
    <property type="term" value="P:positive regulation of protein neddylation"/>
    <property type="evidence" value="ECO:0007669"/>
    <property type="project" value="UniProtKB-ARBA"/>
</dbReference>
<dbReference type="PANTHER" id="PTHR12281:SF31">
    <property type="entry name" value="DCN1-LIKE PROTEIN 3"/>
    <property type="match status" value="1"/>
</dbReference>
<comment type="function">
    <text evidence="2">Promotes neddylation of cullin components of SCF-type E3 ubiquitin ligase complexes and thus regulates SCF-type complex activity. Function promotes cell proliferation.</text>
</comment>
<name>A0AAN9YVB9_9ORTH</name>
<reference evidence="6 7" key="1">
    <citation type="submission" date="2024-03" db="EMBL/GenBank/DDBJ databases">
        <title>The genome assembly and annotation of the cricket Gryllus longicercus Weissman &amp; Gray.</title>
        <authorList>
            <person name="Szrajer S."/>
            <person name="Gray D."/>
            <person name="Ylla G."/>
        </authorList>
    </citation>
    <scope>NUCLEOTIDE SEQUENCE [LARGE SCALE GENOMIC DNA]</scope>
    <source>
        <strain evidence="6">DAG 2021-001</strain>
        <tissue evidence="6">Whole body minus gut</tissue>
    </source>
</reference>
<dbReference type="GO" id="GO:0032182">
    <property type="term" value="F:ubiquitin-like protein binding"/>
    <property type="evidence" value="ECO:0007669"/>
    <property type="project" value="TreeGrafter"/>
</dbReference>
<keyword evidence="7" id="KW-1185">Reference proteome</keyword>
<dbReference type="GO" id="GO:0097602">
    <property type="term" value="F:cullin family protein binding"/>
    <property type="evidence" value="ECO:0007669"/>
    <property type="project" value="TreeGrafter"/>
</dbReference>
<gene>
    <name evidence="6" type="ORF">R5R35_012062</name>
</gene>
<evidence type="ECO:0000259" key="5">
    <source>
        <dbReference type="PROSITE" id="PS51229"/>
    </source>
</evidence>
<dbReference type="InterPro" id="IPR042460">
    <property type="entry name" value="DCN1-like_PONY"/>
</dbReference>
<protein>
    <recommendedName>
        <fullName evidence="3">Defective in cullin neddylation protein</fullName>
    </recommendedName>
</protein>
<evidence type="ECO:0000256" key="3">
    <source>
        <dbReference type="RuleBase" id="RU410713"/>
    </source>
</evidence>
<evidence type="ECO:0000313" key="6">
    <source>
        <dbReference type="EMBL" id="KAK7790807.1"/>
    </source>
</evidence>
<dbReference type="Pfam" id="PF03556">
    <property type="entry name" value="Cullin_binding"/>
    <property type="match status" value="1"/>
</dbReference>
<keyword evidence="1" id="KW-0833">Ubl conjugation pathway</keyword>
<evidence type="ECO:0000256" key="2">
    <source>
        <dbReference type="ARBA" id="ARBA00059219"/>
    </source>
</evidence>
<dbReference type="GO" id="GO:0000151">
    <property type="term" value="C:ubiquitin ligase complex"/>
    <property type="evidence" value="ECO:0007669"/>
    <property type="project" value="TreeGrafter"/>
</dbReference>
<comment type="function">
    <text evidence="3">Neddylation of cullins play an essential role in the regulation of SCF-type complexes activity.</text>
</comment>
<dbReference type="GO" id="GO:0005886">
    <property type="term" value="C:plasma membrane"/>
    <property type="evidence" value="ECO:0007669"/>
    <property type="project" value="UniProtKB-ARBA"/>
</dbReference>
<feature type="region of interest" description="Disordered" evidence="4">
    <location>
        <begin position="1"/>
        <end position="64"/>
    </location>
</feature>
<dbReference type="AlphaFoldDB" id="A0AAN9YVB9"/>
<dbReference type="FunFam" id="1.10.238.10:FF:000030">
    <property type="entry name" value="DCN1-like protein"/>
    <property type="match status" value="1"/>
</dbReference>
<evidence type="ECO:0000256" key="4">
    <source>
        <dbReference type="SAM" id="MobiDB-lite"/>
    </source>
</evidence>
<dbReference type="Proteomes" id="UP001378592">
    <property type="component" value="Unassembled WGS sequence"/>
</dbReference>
<dbReference type="GO" id="GO:0045116">
    <property type="term" value="P:protein neddylation"/>
    <property type="evidence" value="ECO:0007669"/>
    <property type="project" value="TreeGrafter"/>
</dbReference>
<feature type="domain" description="DCUN1" evidence="5">
    <location>
        <begin position="117"/>
        <end position="309"/>
    </location>
</feature>
<comment type="caution">
    <text evidence="6">The sequence shown here is derived from an EMBL/GenBank/DDBJ whole genome shotgun (WGS) entry which is preliminary data.</text>
</comment>
<dbReference type="InterPro" id="IPR005176">
    <property type="entry name" value="PONY_dom"/>
</dbReference>
<proteinExistence type="predicted"/>
<sequence>MGNCFSCFKIPPPSAPPPDASLEKDKEEGGLPASAAPTELGPPLTVGEPTANGTGRGPAAPSPAAAAGATVAAAAAPTAAAAPAVANANAAVAASAEAPATPRPRVFYPRLVRDPPPSEAKICALFEAYRDSAEDAMLADGIERLCADLGLSPDEFKVLVLAWRLDAARMCRFSREEFVGGLRALRVDSIRSLQSRLPELAAETARDPDLFKDLYRFTFRFGLDADAGQRALPADMAACLWRLVFSVREPPILGRWLRFLEGHPHVRGIPRDTWNMFLNFAEAVGDDLSSYDDTEAWPSLFDDFVEFENDKANQNIAKDREGAFKETD</sequence>